<accession>A0A931HCT1</accession>
<evidence type="ECO:0000256" key="3">
    <source>
        <dbReference type="ARBA" id="ARBA00023315"/>
    </source>
</evidence>
<dbReference type="PANTHER" id="PTHR43356">
    <property type="entry name" value="PHOSPHATE ACETYLTRANSFERASE"/>
    <property type="match status" value="1"/>
</dbReference>
<keyword evidence="3" id="KW-0012">Acyltransferase</keyword>
<dbReference type="GO" id="GO:0016746">
    <property type="term" value="F:acyltransferase activity"/>
    <property type="evidence" value="ECO:0007669"/>
    <property type="project" value="UniProtKB-KW"/>
</dbReference>
<reference evidence="6" key="1">
    <citation type="submission" date="2020-11" db="EMBL/GenBank/DDBJ databases">
        <title>Novosphingobium aureum sp. nov., a marine bacterium isolated from sediment of a salt flat.</title>
        <authorList>
            <person name="Yoo Y."/>
            <person name="Kim J.-J."/>
        </authorList>
    </citation>
    <scope>NUCLEOTIDE SEQUENCE</scope>
    <source>
        <strain evidence="6">YJ-S2-02</strain>
    </source>
</reference>
<dbReference type="FunFam" id="3.10.129.10:FF:000042">
    <property type="entry name" value="MaoC domain protein dehydratase"/>
    <property type="match status" value="1"/>
</dbReference>
<dbReference type="Gene3D" id="3.40.718.10">
    <property type="entry name" value="Isopropylmalate Dehydrogenase"/>
    <property type="match status" value="1"/>
</dbReference>
<dbReference type="Gene3D" id="3.10.129.10">
    <property type="entry name" value="Hotdog Thioesterase"/>
    <property type="match status" value="1"/>
</dbReference>
<dbReference type="InterPro" id="IPR029069">
    <property type="entry name" value="HotDog_dom_sf"/>
</dbReference>
<evidence type="ECO:0000313" key="7">
    <source>
        <dbReference type="Proteomes" id="UP000617634"/>
    </source>
</evidence>
<dbReference type="SUPFAM" id="SSF54637">
    <property type="entry name" value="Thioesterase/thiol ester dehydrase-isomerase"/>
    <property type="match status" value="1"/>
</dbReference>
<evidence type="ECO:0000259" key="5">
    <source>
        <dbReference type="Pfam" id="PF01575"/>
    </source>
</evidence>
<dbReference type="RefSeq" id="WP_197163645.1">
    <property type="nucleotide sequence ID" value="NZ_JADZGI010000001.1"/>
</dbReference>
<protein>
    <submittedName>
        <fullName evidence="6">Bifunctional enoyl-CoA hydratase/phosphate acetyltransferase</fullName>
    </submittedName>
</protein>
<feature type="domain" description="MaoC-like" evidence="5">
    <location>
        <begin position="30"/>
        <end position="123"/>
    </location>
</feature>
<dbReference type="InterPro" id="IPR002539">
    <property type="entry name" value="MaoC-like_dom"/>
</dbReference>
<dbReference type="Pfam" id="PF01515">
    <property type="entry name" value="PTA_PTB"/>
    <property type="match status" value="1"/>
</dbReference>
<proteinExistence type="predicted"/>
<dbReference type="PANTHER" id="PTHR43356:SF2">
    <property type="entry name" value="PHOSPHATE ACETYLTRANSFERASE"/>
    <property type="match status" value="1"/>
</dbReference>
<name>A0A931HCT1_9SPHN</name>
<dbReference type="InterPro" id="IPR050500">
    <property type="entry name" value="Phos_Acetyltrans/Butyryltrans"/>
</dbReference>
<evidence type="ECO:0000256" key="2">
    <source>
        <dbReference type="ARBA" id="ARBA00023239"/>
    </source>
</evidence>
<keyword evidence="2" id="KW-0456">Lyase</keyword>
<evidence type="ECO:0000259" key="4">
    <source>
        <dbReference type="Pfam" id="PF01515"/>
    </source>
</evidence>
<dbReference type="NCBIfam" id="NF008852">
    <property type="entry name" value="PRK11890.1"/>
    <property type="match status" value="1"/>
</dbReference>
<feature type="domain" description="Phosphate acetyl/butaryl transferase" evidence="4">
    <location>
        <begin position="245"/>
        <end position="461"/>
    </location>
</feature>
<dbReference type="Proteomes" id="UP000617634">
    <property type="component" value="Unassembled WGS sequence"/>
</dbReference>
<dbReference type="CDD" id="cd03449">
    <property type="entry name" value="R_hydratase"/>
    <property type="match status" value="1"/>
</dbReference>
<dbReference type="EMBL" id="JADZGI010000001">
    <property type="protein sequence ID" value="MBH0113432.1"/>
    <property type="molecule type" value="Genomic_DNA"/>
</dbReference>
<sequence length="481" mass="49678">MTQTSADDVDEWIENRTFDQLKAGDSACLTRTLTARDIQLFAAVSGDVNPAHLDADYARSDMFRKVIAHGMWGAGLISAVLGTELPGPGTIYLGQSLRFIRPVGIGDTITASVTVSQKHDDKHVVVLDCHCTNQTGEDVITGEATVIAPSESVRRPRMALPEIRLSDHGHYKRLIAAAASGTPVPTAIVHPASPSAITAAVEAAQAGFIAPILVGPEERIRAAAIEAGEDISAFRLVPTAHSHAAAAAAVALVHAGEAQALMKGSLHTDELMGAVVAREGGLRTERRVSHAYLMDVPGHAEPLIITDAAINIAPDLPAKADIVRNAIDLAHVIGIEAPRVAILCAVETVNPVMPATLDAAALCKMAERGQIAGGVLDGPLAFDNAISEAAAREKGIVSPVAGKAQVLVVPDLEAGNMLAKQLTFLGGADAAGVVLGARVPIILTSRADSLRTRLASCALAALMARAQTKAAPGLPGAAPLG</sequence>
<dbReference type="SUPFAM" id="SSF53659">
    <property type="entry name" value="Isocitrate/Isopropylmalate dehydrogenase-like"/>
    <property type="match status" value="1"/>
</dbReference>
<gene>
    <name evidence="6" type="ORF">I5E68_10775</name>
</gene>
<evidence type="ECO:0000313" key="6">
    <source>
        <dbReference type="EMBL" id="MBH0113432.1"/>
    </source>
</evidence>
<dbReference type="GO" id="GO:0016836">
    <property type="term" value="F:hydro-lyase activity"/>
    <property type="evidence" value="ECO:0007669"/>
    <property type="project" value="UniProtKB-ARBA"/>
</dbReference>
<comment type="caution">
    <text evidence="6">The sequence shown here is derived from an EMBL/GenBank/DDBJ whole genome shotgun (WGS) entry which is preliminary data.</text>
</comment>
<dbReference type="NCBIfam" id="NF006045">
    <property type="entry name" value="PRK08190.1"/>
    <property type="match status" value="1"/>
</dbReference>
<evidence type="ECO:0000256" key="1">
    <source>
        <dbReference type="ARBA" id="ARBA00022679"/>
    </source>
</evidence>
<keyword evidence="7" id="KW-1185">Reference proteome</keyword>
<organism evidence="6 7">
    <name type="scientific">Novosphingobium aureum</name>
    <dbReference type="NCBI Taxonomy" id="2792964"/>
    <lineage>
        <taxon>Bacteria</taxon>
        <taxon>Pseudomonadati</taxon>
        <taxon>Pseudomonadota</taxon>
        <taxon>Alphaproteobacteria</taxon>
        <taxon>Sphingomonadales</taxon>
        <taxon>Sphingomonadaceae</taxon>
        <taxon>Novosphingobium</taxon>
    </lineage>
</organism>
<keyword evidence="1" id="KW-0808">Transferase</keyword>
<dbReference type="AlphaFoldDB" id="A0A931HCT1"/>
<dbReference type="InterPro" id="IPR002505">
    <property type="entry name" value="PTA_PTB"/>
</dbReference>
<dbReference type="Pfam" id="PF01575">
    <property type="entry name" value="MaoC_dehydratas"/>
    <property type="match status" value="1"/>
</dbReference>